<dbReference type="InterPro" id="IPR029058">
    <property type="entry name" value="AB_hydrolase_fold"/>
</dbReference>
<name>A0ABS3C0L7_9BACT</name>
<dbReference type="Pfam" id="PF00326">
    <property type="entry name" value="Peptidase_S9"/>
    <property type="match status" value="1"/>
</dbReference>
<dbReference type="EMBL" id="JAFKCT010000001">
    <property type="protein sequence ID" value="MBN7810179.1"/>
    <property type="molecule type" value="Genomic_DNA"/>
</dbReference>
<evidence type="ECO:0000256" key="1">
    <source>
        <dbReference type="ARBA" id="ARBA00022801"/>
    </source>
</evidence>
<dbReference type="SUPFAM" id="SSF53474">
    <property type="entry name" value="alpha/beta-Hydrolases"/>
    <property type="match status" value="1"/>
</dbReference>
<dbReference type="SUPFAM" id="SSF82171">
    <property type="entry name" value="DPP6 N-terminal domain-like"/>
    <property type="match status" value="1"/>
</dbReference>
<keyword evidence="5" id="KW-1185">Reference proteome</keyword>
<comment type="caution">
    <text evidence="4">The sequence shown here is derived from an EMBL/GenBank/DDBJ whole genome shotgun (WGS) entry which is preliminary data.</text>
</comment>
<dbReference type="PANTHER" id="PTHR42776">
    <property type="entry name" value="SERINE PEPTIDASE S9 FAMILY MEMBER"/>
    <property type="match status" value="1"/>
</dbReference>
<dbReference type="InterPro" id="IPR011042">
    <property type="entry name" value="6-blade_b-propeller_TolB-like"/>
</dbReference>
<feature type="signal peptide" evidence="2">
    <location>
        <begin position="1"/>
        <end position="20"/>
    </location>
</feature>
<evidence type="ECO:0000259" key="3">
    <source>
        <dbReference type="Pfam" id="PF00326"/>
    </source>
</evidence>
<evidence type="ECO:0000313" key="4">
    <source>
        <dbReference type="EMBL" id="MBN7810179.1"/>
    </source>
</evidence>
<evidence type="ECO:0000313" key="5">
    <source>
        <dbReference type="Proteomes" id="UP000664317"/>
    </source>
</evidence>
<dbReference type="Gene3D" id="3.40.50.1820">
    <property type="entry name" value="alpha/beta hydrolase"/>
    <property type="match status" value="1"/>
</dbReference>
<accession>A0ABS3C0L7</accession>
<reference evidence="4 5" key="1">
    <citation type="submission" date="2021-03" db="EMBL/GenBank/DDBJ databases">
        <title>novel species isolated from a fishpond in China.</title>
        <authorList>
            <person name="Lu H."/>
            <person name="Cai Z."/>
        </authorList>
    </citation>
    <scope>NUCLEOTIDE SEQUENCE [LARGE SCALE GENOMIC DNA]</scope>
    <source>
        <strain evidence="4 5">H41</strain>
    </source>
</reference>
<proteinExistence type="predicted"/>
<protein>
    <submittedName>
        <fullName evidence="4">S9 family peptidase</fullName>
    </submittedName>
</protein>
<keyword evidence="1" id="KW-0378">Hydrolase</keyword>
<dbReference type="Gene3D" id="2.120.10.30">
    <property type="entry name" value="TolB, C-terminal domain"/>
    <property type="match status" value="1"/>
</dbReference>
<dbReference type="InterPro" id="IPR001375">
    <property type="entry name" value="Peptidase_S9_cat"/>
</dbReference>
<feature type="chain" id="PRO_5045641686" evidence="2">
    <location>
        <begin position="21"/>
        <end position="974"/>
    </location>
</feature>
<evidence type="ECO:0000256" key="2">
    <source>
        <dbReference type="SAM" id="SignalP"/>
    </source>
</evidence>
<dbReference type="RefSeq" id="WP_206576960.1">
    <property type="nucleotide sequence ID" value="NZ_JAFKCT010000001.1"/>
</dbReference>
<keyword evidence="2" id="KW-0732">Signal</keyword>
<gene>
    <name evidence="4" type="ORF">J0A68_04370</name>
</gene>
<dbReference type="Proteomes" id="UP000664317">
    <property type="component" value="Unassembled WGS sequence"/>
</dbReference>
<feature type="domain" description="Peptidase S9 prolyl oligopeptidase catalytic" evidence="3">
    <location>
        <begin position="780"/>
        <end position="949"/>
    </location>
</feature>
<organism evidence="4 5">
    <name type="scientific">Algoriphagus oliviformis</name>
    <dbReference type="NCBI Taxonomy" id="2811231"/>
    <lineage>
        <taxon>Bacteria</taxon>
        <taxon>Pseudomonadati</taxon>
        <taxon>Bacteroidota</taxon>
        <taxon>Cytophagia</taxon>
        <taxon>Cytophagales</taxon>
        <taxon>Cyclobacteriaceae</taxon>
        <taxon>Algoriphagus</taxon>
    </lineage>
</organism>
<sequence length="974" mass="108709">MRKLIPLVWLLCLTLGAAMAQDAKPMSWKDVATWKYMPGSAFKLSPDGQWIAYGIVGLEADGELILQKVSDPDSKKSFPIGNTNFPNFEFSQNSQWLAFKESPKFSEKQANEKSKGKPLKEKVHLIKLGTDEKKTFENAGGFSFNAEASTHLIINLPKEGNADIKGSDLLIHQLSSGKSQNLGNVREHSVNKAGTHLAYTVDAANSQGNGLYLLTLASNSTQVLDTDEAGYQSINWTEKGDAFAALKMKKDKKYKQDRGTVLGVKSLSSPQVTLYEAAKDSTGFDQKYTISPNRKPEWSEDLTRLFYGIHPLVLAEKETPKKELNKDSLAAADSEKLSKILADTTIKSISDLQKAIAKADTAKKADPKKNDAKKPEMTIWHWNDSRLQSRQQVLENMDKNYSFWAMYDLAVKKHIALQDSSMKDLSILPKQRYALGSDNQSYELQGNLDGQAYRDLYIVDLKTGAKTQLFENFYQPSFGSYPRPSTDGTKLLYGKDGHFYVYDIVAKTHTNLTEGLPVTFVDVEDDHNVTDPLVSPLGWSSDSKYVLLRDDWDIWQVPVGGKETALNLTQNGRAEKIRYQYRFILDREEKGIDLSKTNYIRIYGENTKKSGIATLSPAKKGGLTPGAKVLLWEDAMISGLGKAEKAEVFTYTKEKFNEPTQVYLTDASLANGKKVTENAPDAGKFAWSSGVQLVDYVTAKGDSLQAALFLPAGYVEGKKYPTVIYYYEKLSQTLHNWSNPGYSGTGWNPSLYTSNGYAVLIPDIVYKMDDPGMSAVWAVLPAVDAAIKTGVIDEANMGIHGHSWGGYQTSFLITQTDRFKAAAAGAPLTNMISMYDLIYWNSGGGNMSIFEASQGRFTGGPWENWEAYERNSPIYHVKNVKTPLLLLHNDKDGAVDFTQGVEYYNALRRLKKPVIMVQYLGENHGLGKTENRKDYAVRMMEFFDHHLKGQPAPDWMTKGVPRLQLGEHLEERAF</sequence>
<dbReference type="PANTHER" id="PTHR42776:SF27">
    <property type="entry name" value="DIPEPTIDYL PEPTIDASE FAMILY MEMBER 6"/>
    <property type="match status" value="1"/>
</dbReference>